<keyword evidence="5" id="KW-1185">Reference proteome</keyword>
<proteinExistence type="predicted"/>
<accession>A0A5E4PK09</accession>
<dbReference type="EMBL" id="LR699119">
    <property type="protein sequence ID" value="VVC76828.1"/>
    <property type="molecule type" value="Genomic_DNA"/>
</dbReference>
<dbReference type="KEGG" id="asip:AQUSIP_21550"/>
<feature type="domain" description="Outer membrane protein beta-barrel" evidence="3">
    <location>
        <begin position="15"/>
        <end position="189"/>
    </location>
</feature>
<gene>
    <name evidence="4" type="ORF">AQUSIP_21550</name>
</gene>
<feature type="chain" id="PRO_5023057314" description="Outer membrane protein beta-barrel domain-containing protein" evidence="2">
    <location>
        <begin position="24"/>
        <end position="200"/>
    </location>
</feature>
<evidence type="ECO:0000256" key="1">
    <source>
        <dbReference type="ARBA" id="ARBA00022729"/>
    </source>
</evidence>
<dbReference type="AlphaFoldDB" id="A0A5E4PK09"/>
<dbReference type="Proteomes" id="UP000324194">
    <property type="component" value="Chromosome 1"/>
</dbReference>
<dbReference type="RefSeq" id="WP_172622838.1">
    <property type="nucleotide sequence ID" value="NZ_LR699119.1"/>
</dbReference>
<evidence type="ECO:0000259" key="3">
    <source>
        <dbReference type="Pfam" id="PF13505"/>
    </source>
</evidence>
<dbReference type="InterPro" id="IPR027385">
    <property type="entry name" value="Beta-barrel_OMP"/>
</dbReference>
<keyword evidence="1 2" id="KW-0732">Signal</keyword>
<sequence>MQGKRLLLSLFSGLAAVSIAAPAAATEMSAPNGWYLEVNGGSAHLSNTNYPGSSSSSGIGGNGNLGYKFMPYAAVEIGYSRYPSTKITGENSTTAANVDHYSYDIAARGILPIADSGVEAFAKLGAQRIVSHVNISDNATADALGIGGGSHSSTGVYMGVGGQIYFTPELAVVAQWQRAQGSSSSGTEDLYSLGISFLFV</sequence>
<evidence type="ECO:0000313" key="5">
    <source>
        <dbReference type="Proteomes" id="UP000324194"/>
    </source>
</evidence>
<protein>
    <recommendedName>
        <fullName evidence="3">Outer membrane protein beta-barrel domain-containing protein</fullName>
    </recommendedName>
</protein>
<feature type="signal peptide" evidence="2">
    <location>
        <begin position="1"/>
        <end position="23"/>
    </location>
</feature>
<evidence type="ECO:0000313" key="4">
    <source>
        <dbReference type="EMBL" id="VVC76828.1"/>
    </source>
</evidence>
<name>A0A5E4PK09_9COXI</name>
<reference evidence="4 5" key="1">
    <citation type="submission" date="2019-08" db="EMBL/GenBank/DDBJ databases">
        <authorList>
            <person name="Guy L."/>
        </authorList>
    </citation>
    <scope>NUCLEOTIDE SEQUENCE [LARGE SCALE GENOMIC DNA]</scope>
    <source>
        <strain evidence="4 5">SGT-108</strain>
    </source>
</reference>
<dbReference type="InterPro" id="IPR011250">
    <property type="entry name" value="OMP/PagP_B-barrel"/>
</dbReference>
<dbReference type="SUPFAM" id="SSF56925">
    <property type="entry name" value="OMPA-like"/>
    <property type="match status" value="1"/>
</dbReference>
<dbReference type="Pfam" id="PF13505">
    <property type="entry name" value="OMP_b-brl"/>
    <property type="match status" value="1"/>
</dbReference>
<organism evidence="4 5">
    <name type="scientific">Aquicella siphonis</name>
    <dbReference type="NCBI Taxonomy" id="254247"/>
    <lineage>
        <taxon>Bacteria</taxon>
        <taxon>Pseudomonadati</taxon>
        <taxon>Pseudomonadota</taxon>
        <taxon>Gammaproteobacteria</taxon>
        <taxon>Legionellales</taxon>
        <taxon>Coxiellaceae</taxon>
        <taxon>Aquicella</taxon>
    </lineage>
</organism>
<dbReference type="Gene3D" id="2.40.160.20">
    <property type="match status" value="1"/>
</dbReference>
<evidence type="ECO:0000256" key="2">
    <source>
        <dbReference type="SAM" id="SignalP"/>
    </source>
</evidence>